<dbReference type="EMBL" id="AP022314">
    <property type="protein sequence ID" value="BBU21185.1"/>
    <property type="molecule type" value="Genomic_DNA"/>
</dbReference>
<organism evidence="1 2">
    <name type="scientific">Mycobacterium xenopi</name>
    <dbReference type="NCBI Taxonomy" id="1789"/>
    <lineage>
        <taxon>Bacteria</taxon>
        <taxon>Bacillati</taxon>
        <taxon>Actinomycetota</taxon>
        <taxon>Actinomycetes</taxon>
        <taxon>Mycobacteriales</taxon>
        <taxon>Mycobacteriaceae</taxon>
        <taxon>Mycobacterium</taxon>
    </lineage>
</organism>
<dbReference type="Proteomes" id="UP000464624">
    <property type="component" value="Chromosome"/>
</dbReference>
<dbReference type="KEGG" id="mxe:MYXE_09740"/>
<name>A0AAD1GYL5_MYCXE</name>
<accession>A0AAD1GYL5</accession>
<dbReference type="AlphaFoldDB" id="A0AAD1GYL5"/>
<gene>
    <name evidence="1" type="ORF">MYXE_09740</name>
</gene>
<evidence type="ECO:0000313" key="2">
    <source>
        <dbReference type="Proteomes" id="UP000464624"/>
    </source>
</evidence>
<reference evidence="1 2" key="1">
    <citation type="submission" date="2019-12" db="EMBL/GenBank/DDBJ databases">
        <title>Complete genome sequence of Mycolicibacterium xenopi str. JCM15661T.</title>
        <authorList>
            <person name="Yoshida M."/>
            <person name="Fukano H."/>
            <person name="Asakura T."/>
            <person name="Hoshino Y."/>
        </authorList>
    </citation>
    <scope>NUCLEOTIDE SEQUENCE [LARGE SCALE GENOMIC DNA]</scope>
    <source>
        <strain evidence="1 2">JCM 15661T</strain>
    </source>
</reference>
<proteinExistence type="predicted"/>
<sequence length="69" mass="7883">MWCFATPETREWWGGMWADRVFRSALAHQLVDSGPATPNLDEISSAWGNGPLPLTVGWRFRYAEILCRT</sequence>
<evidence type="ECO:0000313" key="1">
    <source>
        <dbReference type="EMBL" id="BBU21185.1"/>
    </source>
</evidence>
<protein>
    <submittedName>
        <fullName evidence="1">Uncharacterized protein</fullName>
    </submittedName>
</protein>